<accession>A0A414ASZ5</accession>
<evidence type="ECO:0000313" key="1">
    <source>
        <dbReference type="EMBL" id="RHC54654.1"/>
    </source>
</evidence>
<evidence type="ECO:0000313" key="2">
    <source>
        <dbReference type="Proteomes" id="UP000283975"/>
    </source>
</evidence>
<gene>
    <name evidence="1" type="ORF">DW839_18315</name>
</gene>
<comment type="caution">
    <text evidence="1">The sequence shown here is derived from an EMBL/GenBank/DDBJ whole genome shotgun (WGS) entry which is preliminary data.</text>
</comment>
<organism evidence="1 2">
    <name type="scientific">Enterocloster bolteae</name>
    <dbReference type="NCBI Taxonomy" id="208479"/>
    <lineage>
        <taxon>Bacteria</taxon>
        <taxon>Bacillati</taxon>
        <taxon>Bacillota</taxon>
        <taxon>Clostridia</taxon>
        <taxon>Lachnospirales</taxon>
        <taxon>Lachnospiraceae</taxon>
        <taxon>Enterocloster</taxon>
    </lineage>
</organism>
<proteinExistence type="predicted"/>
<name>A0A414ASZ5_9FIRM</name>
<dbReference type="AlphaFoldDB" id="A0A414ASZ5"/>
<reference evidence="1 2" key="1">
    <citation type="submission" date="2018-08" db="EMBL/GenBank/DDBJ databases">
        <title>A genome reference for cultivated species of the human gut microbiota.</title>
        <authorList>
            <person name="Zou Y."/>
            <person name="Xue W."/>
            <person name="Luo G."/>
        </authorList>
    </citation>
    <scope>NUCLEOTIDE SEQUENCE [LARGE SCALE GENOMIC DNA]</scope>
    <source>
        <strain evidence="1 2">AM35-14</strain>
    </source>
</reference>
<dbReference type="EMBL" id="QSHZ01000020">
    <property type="protein sequence ID" value="RHC54654.1"/>
    <property type="molecule type" value="Genomic_DNA"/>
</dbReference>
<sequence length="181" mass="21497">MLSSKQSNIIKEQLRQENAHEFVENLIMSYATDTNRIGELLALIPRIADRQLQIKQKQVLEYVWAFNLLLSERVRYPIPQRKSKSKHKDDAYFPTLLYGCKAHFPSGNCDGGSLAEREFFSEFIEMLKIKLEFDYEDKDDWGWICNTADCREWMLEVIKQHIDADFVEPEVRIRTYRERGR</sequence>
<dbReference type="Proteomes" id="UP000283975">
    <property type="component" value="Unassembled WGS sequence"/>
</dbReference>
<protein>
    <submittedName>
        <fullName evidence="1">Uncharacterized protein</fullName>
    </submittedName>
</protein>